<evidence type="ECO:0000256" key="1">
    <source>
        <dbReference type="SAM" id="SignalP"/>
    </source>
</evidence>
<dbReference type="AlphaFoldDB" id="A0A839ANV1"/>
<accession>A0A839ANV1</accession>
<name>A0A839ANV1_9FLAO</name>
<evidence type="ECO:0008006" key="4">
    <source>
        <dbReference type="Google" id="ProtNLM"/>
    </source>
</evidence>
<evidence type="ECO:0000313" key="3">
    <source>
        <dbReference type="Proteomes" id="UP000563906"/>
    </source>
</evidence>
<protein>
    <recommendedName>
        <fullName evidence="4">TonB C-terminal domain-containing protein</fullName>
    </recommendedName>
</protein>
<keyword evidence="3" id="KW-1185">Reference proteome</keyword>
<keyword evidence="1" id="KW-0732">Signal</keyword>
<feature type="signal peptide" evidence="1">
    <location>
        <begin position="1"/>
        <end position="20"/>
    </location>
</feature>
<comment type="caution">
    <text evidence="2">The sequence shown here is derived from an EMBL/GenBank/DDBJ whole genome shotgun (WGS) entry which is preliminary data.</text>
</comment>
<dbReference type="EMBL" id="JACGLS010000002">
    <property type="protein sequence ID" value="MBA6155899.1"/>
    <property type="molecule type" value="Genomic_DNA"/>
</dbReference>
<reference evidence="2 3" key="1">
    <citation type="submission" date="2020-07" db="EMBL/GenBank/DDBJ databases">
        <title>Bacterium isolated from marine sediment.</title>
        <authorList>
            <person name="Shang D."/>
            <person name="Du Z.-J."/>
        </authorList>
    </citation>
    <scope>NUCLEOTIDE SEQUENCE [LARGE SCALE GENOMIC DNA]</scope>
    <source>
        <strain evidence="2 3">S7007</strain>
    </source>
</reference>
<evidence type="ECO:0000313" key="2">
    <source>
        <dbReference type="EMBL" id="MBA6155899.1"/>
    </source>
</evidence>
<sequence>MRFRCVFFFLSIFICASCNYLSLEKKQNTQTTDTIVDFTRVDVSPSFNKCKNLFDDAKTNCFRNEIQKRIAISLKQHHFVTENFIDEVVFLDVFITNKGEFRFLNTSSTESLKVELPKLDSILQKSVKDLPRISPAIKRGIPVSTQYQLPIRILTKE</sequence>
<dbReference type="Proteomes" id="UP000563906">
    <property type="component" value="Unassembled WGS sequence"/>
</dbReference>
<feature type="chain" id="PRO_5032911677" description="TonB C-terminal domain-containing protein" evidence="1">
    <location>
        <begin position="21"/>
        <end position="157"/>
    </location>
</feature>
<organism evidence="2 3">
    <name type="scientific">Tenacibaculum pelagium</name>
    <dbReference type="NCBI Taxonomy" id="2759527"/>
    <lineage>
        <taxon>Bacteria</taxon>
        <taxon>Pseudomonadati</taxon>
        <taxon>Bacteroidota</taxon>
        <taxon>Flavobacteriia</taxon>
        <taxon>Flavobacteriales</taxon>
        <taxon>Flavobacteriaceae</taxon>
        <taxon>Tenacibaculum</taxon>
    </lineage>
</organism>
<proteinExistence type="predicted"/>
<gene>
    <name evidence="2" type="ORF">H3Z83_05110</name>
</gene>
<dbReference type="RefSeq" id="WP_182124411.1">
    <property type="nucleotide sequence ID" value="NZ_JACGLS010000002.1"/>
</dbReference>